<evidence type="ECO:0000259" key="1">
    <source>
        <dbReference type="PROSITE" id="PS50195"/>
    </source>
</evidence>
<dbReference type="InterPro" id="IPR036871">
    <property type="entry name" value="PX_dom_sf"/>
</dbReference>
<protein>
    <recommendedName>
        <fullName evidence="1">PX domain-containing protein</fullName>
    </recommendedName>
</protein>
<proteinExistence type="predicted"/>
<comment type="caution">
    <text evidence="2">The sequence shown here is derived from an EMBL/GenBank/DDBJ whole genome shotgun (WGS) entry which is preliminary data.</text>
</comment>
<keyword evidence="3" id="KW-1185">Reference proteome</keyword>
<dbReference type="Proteomes" id="UP000243217">
    <property type="component" value="Unassembled WGS sequence"/>
</dbReference>
<sequence>MTKIESIDGLFAKIVAVGDQEDTKYYVIQVNHGPTTYFVAKRYSEFRALYKQLCVFQRQMCESCTLCQYLPYFPKKLLFSTESSRQRRFEDLQMFLRGVLMAIQAELCESNNMCHSAQAITSFLFVNDKENQAPTMYECVQLDSIHAEAWFRSRSNT</sequence>
<organism evidence="2 3">
    <name type="scientific">Thraustotheca clavata</name>
    <dbReference type="NCBI Taxonomy" id="74557"/>
    <lineage>
        <taxon>Eukaryota</taxon>
        <taxon>Sar</taxon>
        <taxon>Stramenopiles</taxon>
        <taxon>Oomycota</taxon>
        <taxon>Saprolegniomycetes</taxon>
        <taxon>Saprolegniales</taxon>
        <taxon>Achlyaceae</taxon>
        <taxon>Thraustotheca</taxon>
    </lineage>
</organism>
<accession>A0A1W0ABS3</accession>
<dbReference type="PROSITE" id="PS50195">
    <property type="entry name" value="PX"/>
    <property type="match status" value="1"/>
</dbReference>
<dbReference type="Gene3D" id="3.30.1520.10">
    <property type="entry name" value="Phox-like domain"/>
    <property type="match status" value="1"/>
</dbReference>
<evidence type="ECO:0000313" key="3">
    <source>
        <dbReference type="Proteomes" id="UP000243217"/>
    </source>
</evidence>
<dbReference type="OrthoDB" id="63267at2759"/>
<evidence type="ECO:0000313" key="2">
    <source>
        <dbReference type="EMBL" id="OQS07648.1"/>
    </source>
</evidence>
<dbReference type="InterPro" id="IPR001683">
    <property type="entry name" value="PX_dom"/>
</dbReference>
<dbReference type="SUPFAM" id="SSF64268">
    <property type="entry name" value="PX domain"/>
    <property type="match status" value="1"/>
</dbReference>
<dbReference type="GO" id="GO:0035091">
    <property type="term" value="F:phosphatidylinositol binding"/>
    <property type="evidence" value="ECO:0007669"/>
    <property type="project" value="InterPro"/>
</dbReference>
<dbReference type="EMBL" id="JNBS01000217">
    <property type="protein sequence ID" value="OQS07648.1"/>
    <property type="molecule type" value="Genomic_DNA"/>
</dbReference>
<dbReference type="AlphaFoldDB" id="A0A1W0ABS3"/>
<dbReference type="Pfam" id="PF00787">
    <property type="entry name" value="PX"/>
    <property type="match status" value="1"/>
</dbReference>
<gene>
    <name evidence="2" type="ORF">THRCLA_00354</name>
</gene>
<feature type="domain" description="PX" evidence="1">
    <location>
        <begin position="1"/>
        <end position="131"/>
    </location>
</feature>
<feature type="non-terminal residue" evidence="2">
    <location>
        <position position="157"/>
    </location>
</feature>
<dbReference type="CDD" id="cd06093">
    <property type="entry name" value="PX_domain"/>
    <property type="match status" value="1"/>
</dbReference>
<reference evidence="2 3" key="1">
    <citation type="journal article" date="2014" name="Genome Biol. Evol.">
        <title>The secreted proteins of Achlya hypogyna and Thraustotheca clavata identify the ancestral oomycete secretome and reveal gene acquisitions by horizontal gene transfer.</title>
        <authorList>
            <person name="Misner I."/>
            <person name="Blouin N."/>
            <person name="Leonard G."/>
            <person name="Richards T.A."/>
            <person name="Lane C.E."/>
        </authorList>
    </citation>
    <scope>NUCLEOTIDE SEQUENCE [LARGE SCALE GENOMIC DNA]</scope>
    <source>
        <strain evidence="2 3">ATCC 34112</strain>
    </source>
</reference>
<name>A0A1W0ABS3_9STRA</name>